<dbReference type="PANTHER" id="PTHR48081">
    <property type="entry name" value="AB HYDROLASE SUPERFAMILY PROTEIN C4A8.06C"/>
    <property type="match status" value="1"/>
</dbReference>
<dbReference type="Proteomes" id="UP000093759">
    <property type="component" value="Unassembled WGS sequence"/>
</dbReference>
<dbReference type="EMBL" id="LZMF01000094">
    <property type="protein sequence ID" value="OBK86197.1"/>
    <property type="molecule type" value="Genomic_DNA"/>
</dbReference>
<dbReference type="AlphaFoldDB" id="A0A1A3TUW8"/>
<dbReference type="RefSeq" id="WP_065025233.1">
    <property type="nucleotide sequence ID" value="NZ_LZMF01000094.1"/>
</dbReference>
<evidence type="ECO:0000259" key="4">
    <source>
        <dbReference type="Pfam" id="PF07859"/>
    </source>
</evidence>
<organism evidence="5 6">
    <name type="scientific">Mycolicibacter sinensis (strain JDM601)</name>
    <name type="common">Mycobacterium sinense</name>
    <dbReference type="NCBI Taxonomy" id="875328"/>
    <lineage>
        <taxon>Bacteria</taxon>
        <taxon>Bacillati</taxon>
        <taxon>Actinomycetota</taxon>
        <taxon>Actinomycetes</taxon>
        <taxon>Mycobacteriales</taxon>
        <taxon>Mycobacteriaceae</taxon>
        <taxon>Mycolicibacter</taxon>
    </lineage>
</organism>
<dbReference type="FunFam" id="3.40.50.1820:FF:000089">
    <property type="entry name" value="Alpha/beta hydrolase"/>
    <property type="match status" value="1"/>
</dbReference>
<dbReference type="PROSITE" id="PS01174">
    <property type="entry name" value="LIPASE_GDXG_SER"/>
    <property type="match status" value="1"/>
</dbReference>
<dbReference type="InterPro" id="IPR050300">
    <property type="entry name" value="GDXG_lipolytic_enzyme"/>
</dbReference>
<evidence type="ECO:0000313" key="5">
    <source>
        <dbReference type="EMBL" id="OBK86197.1"/>
    </source>
</evidence>
<dbReference type="GO" id="GO:0016787">
    <property type="term" value="F:hydrolase activity"/>
    <property type="evidence" value="ECO:0007669"/>
    <property type="project" value="UniProtKB-KW"/>
</dbReference>
<dbReference type="InterPro" id="IPR033140">
    <property type="entry name" value="Lipase_GDXG_put_SER_AS"/>
</dbReference>
<dbReference type="SUPFAM" id="SSF53474">
    <property type="entry name" value="alpha/beta-Hydrolases"/>
    <property type="match status" value="1"/>
</dbReference>
<comment type="caution">
    <text evidence="5">The sequence shown here is derived from an EMBL/GenBank/DDBJ whole genome shotgun (WGS) entry which is preliminary data.</text>
</comment>
<evidence type="ECO:0000256" key="1">
    <source>
        <dbReference type="ARBA" id="ARBA00010515"/>
    </source>
</evidence>
<dbReference type="InterPro" id="IPR029058">
    <property type="entry name" value="AB_hydrolase_fold"/>
</dbReference>
<reference evidence="6" key="1">
    <citation type="submission" date="2016-06" db="EMBL/GenBank/DDBJ databases">
        <authorList>
            <person name="Sutton G."/>
            <person name="Brinkac L."/>
            <person name="Sanka R."/>
            <person name="Adams M."/>
            <person name="Lau E."/>
            <person name="Garcia-Basteiro A."/>
            <person name="Lopez-Varela E."/>
            <person name="Palencia S."/>
        </authorList>
    </citation>
    <scope>NUCLEOTIDE SEQUENCE [LARGE SCALE GENOMIC DNA]</scope>
    <source>
        <strain evidence="6">1274684.2</strain>
    </source>
</reference>
<protein>
    <recommendedName>
        <fullName evidence="4">Alpha/beta hydrolase fold-3 domain-containing protein</fullName>
    </recommendedName>
</protein>
<dbReference type="InterPro" id="IPR002168">
    <property type="entry name" value="Lipase_GDXG_HIS_AS"/>
</dbReference>
<dbReference type="Gene3D" id="3.40.50.1820">
    <property type="entry name" value="alpha/beta hydrolase"/>
    <property type="match status" value="1"/>
</dbReference>
<evidence type="ECO:0000256" key="2">
    <source>
        <dbReference type="ARBA" id="ARBA00022801"/>
    </source>
</evidence>
<dbReference type="PANTHER" id="PTHR48081:SF8">
    <property type="entry name" value="ALPHA_BETA HYDROLASE FOLD-3 DOMAIN-CONTAINING PROTEIN-RELATED"/>
    <property type="match status" value="1"/>
</dbReference>
<evidence type="ECO:0000256" key="3">
    <source>
        <dbReference type="PROSITE-ProRule" id="PRU10038"/>
    </source>
</evidence>
<feature type="active site" evidence="3">
    <location>
        <position position="156"/>
    </location>
</feature>
<comment type="similarity">
    <text evidence="1">Belongs to the 'GDXG' lipolytic enzyme family.</text>
</comment>
<keyword evidence="2" id="KW-0378">Hydrolase</keyword>
<proteinExistence type="inferred from homology"/>
<evidence type="ECO:0000313" key="6">
    <source>
        <dbReference type="Proteomes" id="UP000093759"/>
    </source>
</evidence>
<dbReference type="InterPro" id="IPR013094">
    <property type="entry name" value="AB_hydrolase_3"/>
</dbReference>
<dbReference type="Pfam" id="PF07859">
    <property type="entry name" value="Abhydrolase_3"/>
    <property type="match status" value="1"/>
</dbReference>
<accession>A0A1A3TUW8</accession>
<dbReference type="PROSITE" id="PS01173">
    <property type="entry name" value="LIPASE_GDXG_HIS"/>
    <property type="match status" value="1"/>
</dbReference>
<sequence>MPLHPQVQAHLDRLAGSNFADLHDFTPEQVRQGMRLMTQALGRGEPVAAVQDRVITTDAGEVAVRIYHPQPDQPRPVLVFFHGGGYVLGDLDTHDGLARALANRTGRVVVSVDYPLSPEHTYPAAINAGFAATQWVASHASEVGGDSANIAVAGDSAGGNLAAVVALMARDAGGPAITHQVLIYPDLDFRRCNVSIQEFAGKYGNISRPTQQWFMNHYLNADDEKLDGHVSPLLVPELEGLPPALIVTAEYDALRDEGEEYGARLQAAGVPTTVIRYDGMIHEFIRWPFDDADRALDDIAAALSGAHTVP</sequence>
<name>A0A1A3TUW8_MYCSD</name>
<feature type="domain" description="Alpha/beta hydrolase fold-3" evidence="4">
    <location>
        <begin position="78"/>
        <end position="285"/>
    </location>
</feature>
<gene>
    <name evidence="5" type="ORF">A5648_06195</name>
</gene>